<dbReference type="Proteomes" id="UP001597391">
    <property type="component" value="Unassembled WGS sequence"/>
</dbReference>
<feature type="transmembrane region" description="Helical" evidence="1">
    <location>
        <begin position="73"/>
        <end position="97"/>
    </location>
</feature>
<proteinExistence type="predicted"/>
<dbReference type="InterPro" id="IPR003425">
    <property type="entry name" value="CCB3/YggT"/>
</dbReference>
<comment type="caution">
    <text evidence="2">The sequence shown here is derived from an EMBL/GenBank/DDBJ whole genome shotgun (WGS) entry which is preliminary data.</text>
</comment>
<sequence length="98" mass="10827">MSLVWTLLALVCFLYMLVLIGRLVFSWVRVFAPQWRPTGAVLVIAEVIYTLTDPPLKFLSKLIPPLRIGNIMLDIGFMILLLGVGILQSLFAGLAAIA</sequence>
<dbReference type="EMBL" id="JBHUOP010000004">
    <property type="protein sequence ID" value="MFD2841213.1"/>
    <property type="molecule type" value="Genomic_DNA"/>
</dbReference>
<name>A0ABW5XK03_9MICO</name>
<keyword evidence="1" id="KW-0812">Transmembrane</keyword>
<keyword evidence="1" id="KW-0472">Membrane</keyword>
<reference evidence="3" key="1">
    <citation type="journal article" date="2019" name="Int. J. Syst. Evol. Microbiol.">
        <title>The Global Catalogue of Microorganisms (GCM) 10K type strain sequencing project: providing services to taxonomists for standard genome sequencing and annotation.</title>
        <authorList>
            <consortium name="The Broad Institute Genomics Platform"/>
            <consortium name="The Broad Institute Genome Sequencing Center for Infectious Disease"/>
            <person name="Wu L."/>
            <person name="Ma J."/>
        </authorList>
    </citation>
    <scope>NUCLEOTIDE SEQUENCE [LARGE SCALE GENOMIC DNA]</scope>
    <source>
        <strain evidence="3">KCTC 33576</strain>
    </source>
</reference>
<evidence type="ECO:0000313" key="3">
    <source>
        <dbReference type="Proteomes" id="UP001597391"/>
    </source>
</evidence>
<organism evidence="2 3">
    <name type="scientific">Populibacterium corticicola</name>
    <dbReference type="NCBI Taxonomy" id="1812826"/>
    <lineage>
        <taxon>Bacteria</taxon>
        <taxon>Bacillati</taxon>
        <taxon>Actinomycetota</taxon>
        <taxon>Actinomycetes</taxon>
        <taxon>Micrococcales</taxon>
        <taxon>Jonesiaceae</taxon>
        <taxon>Populibacterium</taxon>
    </lineage>
</organism>
<evidence type="ECO:0000313" key="2">
    <source>
        <dbReference type="EMBL" id="MFD2841213.1"/>
    </source>
</evidence>
<keyword evidence="3" id="KW-1185">Reference proteome</keyword>
<dbReference type="Pfam" id="PF02325">
    <property type="entry name" value="CCB3_YggT"/>
    <property type="match status" value="1"/>
</dbReference>
<feature type="transmembrane region" description="Helical" evidence="1">
    <location>
        <begin position="7"/>
        <end position="28"/>
    </location>
</feature>
<accession>A0ABW5XK03</accession>
<gene>
    <name evidence="2" type="ORF">ACFSYH_11630</name>
</gene>
<dbReference type="RefSeq" id="WP_377467138.1">
    <property type="nucleotide sequence ID" value="NZ_JBHUOP010000004.1"/>
</dbReference>
<keyword evidence="1" id="KW-1133">Transmembrane helix</keyword>
<protein>
    <submittedName>
        <fullName evidence="2">YggT family protein</fullName>
    </submittedName>
</protein>
<evidence type="ECO:0000256" key="1">
    <source>
        <dbReference type="SAM" id="Phobius"/>
    </source>
</evidence>